<sequence length="755" mass="82045">MGPLRMLAPSRLVLLFAGLLLLVVHSHWGFLRLMVQLESGGAGCLSTYKMRHTRDRPPISAARFAVAQVEGQPGMAGALPSMPRFGGGAPLVSIIITAHNSVNKTMQALRSIAALGTEIPFEVVVFDDASSDGTPALLAQVEGIVGGRSEKPLGFARANNHATFNLSHPWSRYLWYLNNDVEVGNGTLAALVATLEGRLDAGAVGCKLVYPTGLLQEAGSLVYAQGSCAGYGRGQSPAAPEYNYVRSVDYCSACCLLVRRDVFAAAGGFEANTFPHYYEDSDLQMKIRYEQRLAVLYQPAAAVTHHEYSSKGRDEALALMAASEVIFRRKWKPFIESRHFPSSPASVLCARENTGAKRILFVDQLLGDPDTGSGYGRALLILHALAQFRALVTMYPMLDRRPPRTVAQLLQRGVEVIWNATAGWEYSDPLLAERTQQLCAFLEERAGFYDAVIVSRPPIFLNAHACIKQHQPRAYLVFDSEALWYTRDEARAQALHDDALLAAVQQGRVEELRLFALANESLLVTQADRERVAEFHGGGHVQTKILSFYVEPALSLPGYGARSDLLFIGAFHNTMYYNGDAVKHFVANVFPLIRRQQPRARIVVIGKEPPPELLALDDRAGGVHVLGSVDELGPYYDSARLFVAPHQYGAGIQIKVLDAMAHGVPVVAMERIAAQLGAVNVSDGILAARDSADMAAQVVAISGDAGAWQALREAAVEFVQEHYSRSSFLSSVDSLLARIPQTACIPGPGGSIAQR</sequence>
<dbReference type="Proteomes" id="UP000054558">
    <property type="component" value="Unassembled WGS sequence"/>
</dbReference>
<dbReference type="SUPFAM" id="SSF53448">
    <property type="entry name" value="Nucleotide-diphospho-sugar transferases"/>
    <property type="match status" value="1"/>
</dbReference>
<dbReference type="STRING" id="105231.A0A1Y1IH89"/>
<proteinExistence type="predicted"/>
<dbReference type="AlphaFoldDB" id="A0A1Y1IH89"/>
<dbReference type="SUPFAM" id="SSF53756">
    <property type="entry name" value="UDP-Glycosyltransferase/glycogen phosphorylase"/>
    <property type="match status" value="1"/>
</dbReference>
<dbReference type="OMA" id="VSRPHNI"/>
<dbReference type="Gene3D" id="3.90.550.10">
    <property type="entry name" value="Spore Coat Polysaccharide Biosynthesis Protein SpsA, Chain A"/>
    <property type="match status" value="1"/>
</dbReference>
<accession>A0A1Y1IH89</accession>
<gene>
    <name evidence="2" type="ORF">KFL_005910080</name>
</gene>
<dbReference type="InterPro" id="IPR029044">
    <property type="entry name" value="Nucleotide-diphossugar_trans"/>
</dbReference>
<dbReference type="CDD" id="cd03801">
    <property type="entry name" value="GT4_PimA-like"/>
    <property type="match status" value="1"/>
</dbReference>
<dbReference type="EMBL" id="DF237540">
    <property type="protein sequence ID" value="GAQ90033.1"/>
    <property type="molecule type" value="Genomic_DNA"/>
</dbReference>
<evidence type="ECO:0000259" key="1">
    <source>
        <dbReference type="Pfam" id="PF00535"/>
    </source>
</evidence>
<name>A0A1Y1IH89_KLENI</name>
<keyword evidence="3" id="KW-1185">Reference proteome</keyword>
<dbReference type="InterPro" id="IPR001173">
    <property type="entry name" value="Glyco_trans_2-like"/>
</dbReference>
<evidence type="ECO:0000313" key="2">
    <source>
        <dbReference type="EMBL" id="GAQ90033.1"/>
    </source>
</evidence>
<dbReference type="Pfam" id="PF00535">
    <property type="entry name" value="Glycos_transf_2"/>
    <property type="match status" value="1"/>
</dbReference>
<organism evidence="2 3">
    <name type="scientific">Klebsormidium nitens</name>
    <name type="common">Green alga</name>
    <name type="synonym">Ulothrix nitens</name>
    <dbReference type="NCBI Taxonomy" id="105231"/>
    <lineage>
        <taxon>Eukaryota</taxon>
        <taxon>Viridiplantae</taxon>
        <taxon>Streptophyta</taxon>
        <taxon>Klebsormidiophyceae</taxon>
        <taxon>Klebsormidiales</taxon>
        <taxon>Klebsormidiaceae</taxon>
        <taxon>Klebsormidium</taxon>
    </lineage>
</organism>
<dbReference type="OrthoDB" id="568021at2759"/>
<feature type="domain" description="Glycosyltransferase 2-like" evidence="1">
    <location>
        <begin position="93"/>
        <end position="220"/>
    </location>
</feature>
<reference evidence="2 3" key="1">
    <citation type="journal article" date="2014" name="Nat. Commun.">
        <title>Klebsormidium flaccidum genome reveals primary factors for plant terrestrial adaptation.</title>
        <authorList>
            <person name="Hori K."/>
            <person name="Maruyama F."/>
            <person name="Fujisawa T."/>
            <person name="Togashi T."/>
            <person name="Yamamoto N."/>
            <person name="Seo M."/>
            <person name="Sato S."/>
            <person name="Yamada T."/>
            <person name="Mori H."/>
            <person name="Tajima N."/>
            <person name="Moriyama T."/>
            <person name="Ikeuchi M."/>
            <person name="Watanabe M."/>
            <person name="Wada H."/>
            <person name="Kobayashi K."/>
            <person name="Saito M."/>
            <person name="Masuda T."/>
            <person name="Sasaki-Sekimoto Y."/>
            <person name="Mashiguchi K."/>
            <person name="Awai K."/>
            <person name="Shimojima M."/>
            <person name="Masuda S."/>
            <person name="Iwai M."/>
            <person name="Nobusawa T."/>
            <person name="Narise T."/>
            <person name="Kondo S."/>
            <person name="Saito H."/>
            <person name="Sato R."/>
            <person name="Murakawa M."/>
            <person name="Ihara Y."/>
            <person name="Oshima-Yamada Y."/>
            <person name="Ohtaka K."/>
            <person name="Satoh M."/>
            <person name="Sonobe K."/>
            <person name="Ishii M."/>
            <person name="Ohtani R."/>
            <person name="Kanamori-Sato M."/>
            <person name="Honoki R."/>
            <person name="Miyazaki D."/>
            <person name="Mochizuki H."/>
            <person name="Umetsu J."/>
            <person name="Higashi K."/>
            <person name="Shibata D."/>
            <person name="Kamiya Y."/>
            <person name="Sato N."/>
            <person name="Nakamura Y."/>
            <person name="Tabata S."/>
            <person name="Ida S."/>
            <person name="Kurokawa K."/>
            <person name="Ohta H."/>
        </authorList>
    </citation>
    <scope>NUCLEOTIDE SEQUENCE [LARGE SCALE GENOMIC DNA]</scope>
    <source>
        <strain evidence="2 3">NIES-2285</strain>
    </source>
</reference>
<dbReference type="GO" id="GO:0000271">
    <property type="term" value="P:polysaccharide biosynthetic process"/>
    <property type="evidence" value="ECO:0000318"/>
    <property type="project" value="GO_Central"/>
</dbReference>
<evidence type="ECO:0000313" key="3">
    <source>
        <dbReference type="Proteomes" id="UP000054558"/>
    </source>
</evidence>
<protein>
    <recommendedName>
        <fullName evidence="1">Glycosyltransferase 2-like domain-containing protein</fullName>
    </recommendedName>
</protein>
<dbReference type="CDD" id="cd04186">
    <property type="entry name" value="GT_2_like_c"/>
    <property type="match status" value="1"/>
</dbReference>
<dbReference type="PANTHER" id="PTHR43179">
    <property type="entry name" value="RHAMNOSYLTRANSFERASE WBBL"/>
    <property type="match status" value="1"/>
</dbReference>
<dbReference type="Gene3D" id="3.40.50.2000">
    <property type="entry name" value="Glycogen Phosphorylase B"/>
    <property type="match status" value="1"/>
</dbReference>
<dbReference type="GO" id="GO:0016758">
    <property type="term" value="F:hexosyltransferase activity"/>
    <property type="evidence" value="ECO:0000318"/>
    <property type="project" value="GO_Central"/>
</dbReference>
<dbReference type="Pfam" id="PF13692">
    <property type="entry name" value="Glyco_trans_1_4"/>
    <property type="match status" value="1"/>
</dbReference>
<dbReference type="PANTHER" id="PTHR43179:SF7">
    <property type="entry name" value="RHAMNOSYLTRANSFERASE WBBL"/>
    <property type="match status" value="1"/>
</dbReference>